<keyword evidence="6" id="KW-0408">Iron</keyword>
<feature type="domain" description="Catechol dioxygenase N-terminal" evidence="8">
    <location>
        <begin position="22"/>
        <end position="93"/>
    </location>
</feature>
<dbReference type="SUPFAM" id="SSF49482">
    <property type="entry name" value="Aromatic compound dioxygenase"/>
    <property type="match status" value="1"/>
</dbReference>
<dbReference type="InterPro" id="IPR007535">
    <property type="entry name" value="Catechol_dOase_N"/>
</dbReference>
<comment type="caution">
    <text evidence="9">The sequence shown here is derived from an EMBL/GenBank/DDBJ whole genome shotgun (WGS) entry which is preliminary data.</text>
</comment>
<name>A0A081RF87_SPHCR</name>
<comment type="similarity">
    <text evidence="2">Belongs to the intradiol ring-cleavage dioxygenase family.</text>
</comment>
<dbReference type="OrthoDB" id="9800887at2"/>
<evidence type="ECO:0000256" key="2">
    <source>
        <dbReference type="ARBA" id="ARBA00007825"/>
    </source>
</evidence>
<dbReference type="Pfam" id="PF00775">
    <property type="entry name" value="Dioxygenase_C"/>
    <property type="match status" value="1"/>
</dbReference>
<dbReference type="InterPro" id="IPR050770">
    <property type="entry name" value="Intradiol_RC_Dioxygenase"/>
</dbReference>
<comment type="cofactor">
    <cofactor evidence="1">
        <name>Fe(3+)</name>
        <dbReference type="ChEBI" id="CHEBI:29034"/>
    </cofactor>
</comment>
<evidence type="ECO:0000256" key="1">
    <source>
        <dbReference type="ARBA" id="ARBA00001965"/>
    </source>
</evidence>
<dbReference type="PANTHER" id="PTHR33711:SF7">
    <property type="entry name" value="INTRADIOL RING-CLEAVAGE DIOXYGENASES DOMAIN-CONTAINING PROTEIN-RELATED"/>
    <property type="match status" value="1"/>
</dbReference>
<dbReference type="GO" id="GO:0009712">
    <property type="term" value="P:catechol-containing compound metabolic process"/>
    <property type="evidence" value="ECO:0007669"/>
    <property type="project" value="InterPro"/>
</dbReference>
<dbReference type="InterPro" id="IPR039390">
    <property type="entry name" value="1_2-HQD/HQD"/>
</dbReference>
<dbReference type="RefSeq" id="WP_013849847.1">
    <property type="nucleotide sequence ID" value="NZ_JFHR01000017.1"/>
</dbReference>
<evidence type="ECO:0000256" key="3">
    <source>
        <dbReference type="ARBA" id="ARBA00022723"/>
    </source>
</evidence>
<dbReference type="Proteomes" id="UP000028411">
    <property type="component" value="Unassembled WGS sequence"/>
</dbReference>
<dbReference type="Pfam" id="PF04444">
    <property type="entry name" value="Dioxygenase_N"/>
    <property type="match status" value="1"/>
</dbReference>
<dbReference type="CDD" id="cd03461">
    <property type="entry name" value="1_2-HQD"/>
    <property type="match status" value="1"/>
</dbReference>
<organism evidence="9 10">
    <name type="scientific">Sphingobium chlorophenolicum</name>
    <dbReference type="NCBI Taxonomy" id="46429"/>
    <lineage>
        <taxon>Bacteria</taxon>
        <taxon>Pseudomonadati</taxon>
        <taxon>Pseudomonadota</taxon>
        <taxon>Alphaproteobacteria</taxon>
        <taxon>Sphingomonadales</taxon>
        <taxon>Sphingomonadaceae</taxon>
        <taxon>Sphingobium</taxon>
    </lineage>
</organism>
<dbReference type="GO" id="GO:0008199">
    <property type="term" value="F:ferric iron binding"/>
    <property type="evidence" value="ECO:0007669"/>
    <property type="project" value="InterPro"/>
</dbReference>
<evidence type="ECO:0000256" key="4">
    <source>
        <dbReference type="ARBA" id="ARBA00022964"/>
    </source>
</evidence>
<dbReference type="AlphaFoldDB" id="A0A081RF87"/>
<proteinExistence type="inferred from homology"/>
<evidence type="ECO:0000313" key="9">
    <source>
        <dbReference type="EMBL" id="KEQ53860.1"/>
    </source>
</evidence>
<sequence>MRDLNEFNITQEVLRRFENTPDPRLLEILTSLVKHLHDFARETKLTEAEWMEGINFLTRTGHLCTDIRQEFILLSDTLGLSMLVVAQNHSRPPEVTEQTVFGPFHVEGAPPHESHGSDLSNGTAGDPLFVRAEVVSPDGPVADAMVDVWQADAEGFYDVQSPDWTLDDAALRGVFRTDAEGRFSFRSILPKSYPIPVDGTVGAMLNATKRSPMRPAHMHYKVEKPGFDPLITHVFVEGDDYLDSDSVFGVRGSCVGQYVRHEPGVAPTGETVDVPFYTLDYRFVLHPQH</sequence>
<dbReference type="InterPro" id="IPR000627">
    <property type="entry name" value="Intradiol_dOase_C"/>
</dbReference>
<dbReference type="EC" id="1.13.11.37" evidence="9"/>
<keyword evidence="3" id="KW-0479">Metal-binding</keyword>
<evidence type="ECO:0000256" key="5">
    <source>
        <dbReference type="ARBA" id="ARBA00023002"/>
    </source>
</evidence>
<dbReference type="EMBL" id="JFHR01000017">
    <property type="protein sequence ID" value="KEQ53860.1"/>
    <property type="molecule type" value="Genomic_DNA"/>
</dbReference>
<feature type="domain" description="Intradiol ring-cleavage dioxygenases" evidence="7">
    <location>
        <begin position="102"/>
        <end position="264"/>
    </location>
</feature>
<gene>
    <name evidence="9" type="ORF">BV95_01905</name>
</gene>
<dbReference type="GO" id="GO:0018576">
    <property type="term" value="F:catechol 1,2-dioxygenase activity"/>
    <property type="evidence" value="ECO:0007669"/>
    <property type="project" value="InterPro"/>
</dbReference>
<evidence type="ECO:0000259" key="8">
    <source>
        <dbReference type="Pfam" id="PF04444"/>
    </source>
</evidence>
<protein>
    <submittedName>
        <fullName evidence="9">Hydroxyquinol 1,2-dioxygenase</fullName>
        <ecNumber evidence="9">1.13.11.37</ecNumber>
    </submittedName>
</protein>
<dbReference type="PATRIC" id="fig|46429.4.peg.1877"/>
<dbReference type="GO" id="GO:0047074">
    <property type="term" value="F:4-hydroxycatechol 1,2-dioxygenase activity"/>
    <property type="evidence" value="ECO:0007669"/>
    <property type="project" value="UniProtKB-EC"/>
</dbReference>
<reference evidence="9 10" key="1">
    <citation type="submission" date="2014-02" db="EMBL/GenBank/DDBJ databases">
        <title>Whole genome sequence of Sphingobium chlorophenolicum NBRC 16172.</title>
        <authorList>
            <person name="Gan H.M."/>
            <person name="Gan H.Y."/>
            <person name="Chew T.H."/>
            <person name="Savka M.A."/>
        </authorList>
    </citation>
    <scope>NUCLEOTIDE SEQUENCE [LARGE SCALE GENOMIC DNA]</scope>
    <source>
        <strain evidence="9 10">NBRC 16172</strain>
    </source>
</reference>
<keyword evidence="5 9" id="KW-0560">Oxidoreductase</keyword>
<evidence type="ECO:0000256" key="6">
    <source>
        <dbReference type="ARBA" id="ARBA00023004"/>
    </source>
</evidence>
<accession>A0A081RF87</accession>
<dbReference type="Gene3D" id="2.60.130.10">
    <property type="entry name" value="Aromatic compound dioxygenase"/>
    <property type="match status" value="1"/>
</dbReference>
<evidence type="ECO:0000313" key="10">
    <source>
        <dbReference type="Proteomes" id="UP000028411"/>
    </source>
</evidence>
<dbReference type="PANTHER" id="PTHR33711">
    <property type="entry name" value="DIOXYGENASE, PUTATIVE (AFU_ORTHOLOGUE AFUA_2G02910)-RELATED"/>
    <property type="match status" value="1"/>
</dbReference>
<dbReference type="InterPro" id="IPR015889">
    <property type="entry name" value="Intradiol_dOase_core"/>
</dbReference>
<dbReference type="eggNOG" id="COG3485">
    <property type="taxonomic scope" value="Bacteria"/>
</dbReference>
<evidence type="ECO:0000259" key="7">
    <source>
        <dbReference type="Pfam" id="PF00775"/>
    </source>
</evidence>
<keyword evidence="4 9" id="KW-0223">Dioxygenase</keyword>